<dbReference type="AlphaFoldDB" id="A0A291BBG8"/>
<sequence>MSYPHSSCISKQVKTVNVTFKMKNKRSIQYLIIDLTALKVYGEGE</sequence>
<accession>A0A291BBG8</accession>
<evidence type="ECO:0000313" key="1">
    <source>
        <dbReference type="EMBL" id="ATF10333.1"/>
    </source>
</evidence>
<organism evidence="1 2">
    <name type="scientific">Candidatus Enterovibrio altilux</name>
    <dbReference type="NCBI Taxonomy" id="1927128"/>
    <lineage>
        <taxon>Bacteria</taxon>
        <taxon>Pseudomonadati</taxon>
        <taxon>Pseudomonadota</taxon>
        <taxon>Gammaproteobacteria</taxon>
        <taxon>Vibrionales</taxon>
        <taxon>Vibrionaceae</taxon>
        <taxon>Enterovibrio</taxon>
    </lineage>
</organism>
<dbReference type="Proteomes" id="UP000218160">
    <property type="component" value="Chromosome 2"/>
</dbReference>
<name>A0A291BBG8_9GAMM</name>
<evidence type="ECO:0000313" key="2">
    <source>
        <dbReference type="Proteomes" id="UP000218160"/>
    </source>
</evidence>
<dbReference type="EMBL" id="CP020663">
    <property type="protein sequence ID" value="ATF10333.1"/>
    <property type="molecule type" value="Genomic_DNA"/>
</dbReference>
<protein>
    <submittedName>
        <fullName evidence="1">Mobile element protein</fullName>
    </submittedName>
</protein>
<gene>
    <name evidence="1" type="ORF">BTN50_1917</name>
</gene>
<keyword evidence="2" id="KW-1185">Reference proteome</keyword>
<reference evidence="2" key="1">
    <citation type="submission" date="2017-04" db="EMBL/GenBank/DDBJ databases">
        <title>Genome evolution of the luminous symbionts of deep sea anglerfish.</title>
        <authorList>
            <person name="Hendry T.A."/>
        </authorList>
    </citation>
    <scope>NUCLEOTIDE SEQUENCE [LARGE SCALE GENOMIC DNA]</scope>
</reference>
<dbReference type="KEGG" id="elux:BTN50_1917"/>
<proteinExistence type="predicted"/>